<dbReference type="InterPro" id="IPR013783">
    <property type="entry name" value="Ig-like_fold"/>
</dbReference>
<feature type="domain" description="Bacterial Ig-like" evidence="1">
    <location>
        <begin position="363"/>
        <end position="455"/>
    </location>
</feature>
<dbReference type="InterPro" id="IPR055014">
    <property type="entry name" value="BapA_Bap-like_C"/>
</dbReference>
<dbReference type="Pfam" id="PF19077">
    <property type="entry name" value="Big_13"/>
    <property type="match status" value="6"/>
</dbReference>
<proteinExistence type="predicted"/>
<dbReference type="NCBIfam" id="NF033510">
    <property type="entry name" value="Ca_tandemer"/>
    <property type="match status" value="6"/>
</dbReference>
<feature type="domain" description="Bacterial Ig-like" evidence="1">
    <location>
        <begin position="265"/>
        <end position="352"/>
    </location>
</feature>
<evidence type="ECO:0000313" key="3">
    <source>
        <dbReference type="Proteomes" id="UP000245996"/>
    </source>
</evidence>
<dbReference type="InterPro" id="IPR010221">
    <property type="entry name" value="VCBS_dom"/>
</dbReference>
<dbReference type="EMBL" id="QGHE01000005">
    <property type="protein sequence ID" value="PWJ80228.1"/>
    <property type="molecule type" value="Genomic_DNA"/>
</dbReference>
<evidence type="ECO:0000313" key="2">
    <source>
        <dbReference type="EMBL" id="PWJ80228.1"/>
    </source>
</evidence>
<feature type="domain" description="Bacterial Ig-like" evidence="1">
    <location>
        <begin position="2"/>
        <end position="53"/>
    </location>
</feature>
<evidence type="ECO:0000259" key="1">
    <source>
        <dbReference type="Pfam" id="PF19077"/>
    </source>
</evidence>
<sequence>DGDAELGTATVGEDGSWTFTPETPLADGEHALVIDGTDANGNAVSETINVVVQTAPSMEIVDDNGTAILDGDTVSDSTPTFNGKNFEPGTNIVIADGETTLTTVTVGEDGSWTFTPENPLAEGAHAIKVTVTDSEGVSNDGIFNVTIDTTAPDGVDITTVALTDEDGNAITAADVTSENMPTFSGKDLEAGATVVIRDGETVLGETTVNEDGSWSFTPSTALDDGDHHFTFEVTDAVGNSSGMSEALDLSVSATKSINTGVVITDDAGRVIVDGDAINDTTPTFSGKDQTPGTTVTIADGETVLGSVVVAEDGNWSFTPEAALTEGDHALIVTVTDAEGNTSSDTVNAVVDTVAPEVIDVAAMVVSDDAGNALVAGSAIGDTTPTFSASGQETGTTIIVRDNGTVLGEAQVADGGSWSFTPSEALNEGDHSFTFETVDAAGNSSGESDAVSYVVDSVAPEGVDIAAVVITDEVGAAINTAETQSDSKLTFSGSDLEPGATVTIYDKGQIVGETTVADDGSWKFTAEDGLYDGTHEVTFTVTDAAGNSSDPSGTLDLNVQAIDLTASDNVTSGAAVGFTYEVDVNQDLGTILQDGGLIAFNNKIASDPIVVADGTIIDLEVTATSSAFLNVASNSTLVLQKYDSSTSTWVTVSEENSGNLFGMFGLGASTSTITLTGLTAGQYQLVYTTSGINVGVSFSLDASKTVYTLAEQGTPTDYTTATGNVITDVDTVYGADGIPHSAYTSVSAASVTSSDGTVTSVTLDATTKTATLVGQYGTLVINADGSYVYTPISSMDSIGKVDSFTYTITDSATGQSSSAQIHVQIGTTNAALDLSWDPTDPSATAVTDIASSDDADAQVTVAYKTSSASNSEMNLVAGGTENYSSTFSLTGVNDMVTGSLSLSTDWWLFGNTFNTQLNITYDVQMQNSDGTWSSVKTQTAVVAAGSHNGEVIQNVDMSTLLTDLGEGTYRVAVSTTGAENVVKLDMSVEAVSTTDYVIIANDRVSGNFLTDEGTDGAADKLSSIYTRIYAKAGDSSATPIVDDSYTWVTESGVTITGQYGTLLIYNNGSYTYTPSSTTLPAGSEDVFTYALKGANGEVVTANVTIHLGVEVNGSNGGALVFHGTEADDVFDVYDTNFASVDGAAGDDTLAWHGNGQLVLSDVAAKVSNIESIMLTSTTSSDNLVLDAQSVEDVTSESNALYIKGIAGDSVTLQGTWVDSGTVIVDSITYTHYTSTTAAGTVVDIYVQQGVNLSSTTYTDSQNGTEYTVTAAQDVTGTASDDTFNVSDSSFTHIDGGEGLDTLVWSGTGTLTLSDLQSKISNIEEIELVNNSAVNNLVVTTQNIADITDADNTLFIKGAITDTLTLSGRWTLSGSEVVNNVDYVHYVGTTADGQTVNLYVDRDMKLSSTETAPENNAADVTGDVALLSDSVAQTTTMNTATSSFTSESFTVNSISDLQEINVSVTGASINASNTVSVNWSLQVYNEQTLRWDNVTSGTQAVTSGSPLNVSLEGQSAGTYRIVVDSTQSGHPGFLWSTNYDALTVKVAVNIVSTTDYKVSTSSSVNGSVFTSDSASDSSLLVKSITAGIVTGAASYTLVAAAGTTIAGTYGTLTIHTDGSYTYTLNSDSVIKLTGSEDSFTYILADGTTKNLVMTLGVSVDGSEGGALIFAGTVGDDSFTVHDTQFTSVDGKSGQDTLVWNGASELNLSEIAGKVNNIEIIDLQDNAQATALLIGADDIEKITDASNVLYVRGGSNDSLSLQGVWTVNGVETLNNITYTLYTSTALDGSAVKLYVQQGLHFNEVTEHLAGSIADVSADLTVVSVSLNGETTAITDDSAVSVKGAYGTLVIDEAGHYSYEVDDAFAHSGNTDTFTYALSDGSNASLSFNLGVDVDGSAGGEITFTGTSGADVFEVYDTDFISINGADGNDTLAWHGTGTLNLSDISARVNNIETIDLMTDAGKDNLVVSAESLLKVTDNDNTLFVRGENGDTVTLNGNWEQAEGLVANGVNYNHYTSSAADGSVVQLYIEDDVTIG</sequence>
<organism evidence="2 3">
    <name type="scientific">Enterobacter agglomerans</name>
    <name type="common">Erwinia herbicola</name>
    <name type="synonym">Pantoea agglomerans</name>
    <dbReference type="NCBI Taxonomy" id="549"/>
    <lineage>
        <taxon>Bacteria</taxon>
        <taxon>Pseudomonadati</taxon>
        <taxon>Pseudomonadota</taxon>
        <taxon>Gammaproteobacteria</taxon>
        <taxon>Enterobacterales</taxon>
        <taxon>Erwiniaceae</taxon>
        <taxon>Pantoea</taxon>
        <taxon>Pantoea agglomerans group</taxon>
    </lineage>
</organism>
<dbReference type="Proteomes" id="UP000245996">
    <property type="component" value="Unassembled WGS sequence"/>
</dbReference>
<feature type="domain" description="Bacterial Ig-like" evidence="1">
    <location>
        <begin position="484"/>
        <end position="554"/>
    </location>
</feature>
<reference evidence="2 3" key="1">
    <citation type="submission" date="2018-05" db="EMBL/GenBank/DDBJ databases">
        <title>Genomic Encyclopedia of Type Strains, Phase IV (KMG-V): Genome sequencing to study the core and pangenomes of soil and plant-associated prokaryotes.</title>
        <authorList>
            <person name="Whitman W."/>
        </authorList>
    </citation>
    <scope>NUCLEOTIDE SEQUENCE [LARGE SCALE GENOMIC DNA]</scope>
    <source>
        <strain evidence="2 3">PNG 92-11</strain>
    </source>
</reference>
<feature type="non-terminal residue" evidence="2">
    <location>
        <position position="1"/>
    </location>
</feature>
<dbReference type="NCBIfam" id="NF045619">
    <property type="entry name" value="adhes_GNV_Cterm"/>
    <property type="match status" value="1"/>
</dbReference>
<name>A0ABD6XPR0_ENTAG</name>
<dbReference type="InterPro" id="IPR044016">
    <property type="entry name" value="Big_13"/>
</dbReference>
<dbReference type="RefSeq" id="WP_227028345.1">
    <property type="nucleotide sequence ID" value="NZ_QGHE01000005.1"/>
</dbReference>
<dbReference type="NCBIfam" id="TIGR01965">
    <property type="entry name" value="VCBS_repeat"/>
    <property type="match status" value="3"/>
</dbReference>
<feature type="domain" description="Bacterial Ig-like" evidence="1">
    <location>
        <begin position="55"/>
        <end position="149"/>
    </location>
</feature>
<dbReference type="Gene3D" id="2.60.40.10">
    <property type="entry name" value="Immunoglobulins"/>
    <property type="match status" value="1"/>
</dbReference>
<dbReference type="Gene3D" id="3.30.420.430">
    <property type="match status" value="6"/>
</dbReference>
<feature type="domain" description="Bacterial Ig-like" evidence="1">
    <location>
        <begin position="159"/>
        <end position="249"/>
    </location>
</feature>
<comment type="caution">
    <text evidence="2">The sequence shown here is derived from an EMBL/GenBank/DDBJ whole genome shotgun (WGS) entry which is preliminary data.</text>
</comment>
<gene>
    <name evidence="2" type="ORF">C7430_1051</name>
</gene>
<accession>A0ABD6XPR0</accession>
<protein>
    <submittedName>
        <fullName evidence="2">VCBS repeat-containing protein</fullName>
    </submittedName>
</protein>